<evidence type="ECO:0000313" key="2">
    <source>
        <dbReference type="EMBL" id="QFZ83279.1"/>
    </source>
</evidence>
<dbReference type="EMBL" id="CP045644">
    <property type="protein sequence ID" value="QFZ83279.1"/>
    <property type="molecule type" value="Genomic_DNA"/>
</dbReference>
<organism evidence="2 3">
    <name type="scientific">Variovorax paradoxus</name>
    <dbReference type="NCBI Taxonomy" id="34073"/>
    <lineage>
        <taxon>Bacteria</taxon>
        <taxon>Pseudomonadati</taxon>
        <taxon>Pseudomonadota</taxon>
        <taxon>Betaproteobacteria</taxon>
        <taxon>Burkholderiales</taxon>
        <taxon>Comamonadaceae</taxon>
        <taxon>Variovorax</taxon>
    </lineage>
</organism>
<name>A0A5Q0M1I0_VARPD</name>
<dbReference type="AlphaFoldDB" id="A0A5Q0M1I0"/>
<evidence type="ECO:0008006" key="4">
    <source>
        <dbReference type="Google" id="ProtNLM"/>
    </source>
</evidence>
<dbReference type="Proteomes" id="UP000326780">
    <property type="component" value="Chromosome"/>
</dbReference>
<protein>
    <recommendedName>
        <fullName evidence="4">T6SS immunity protein Tdi1 C-terminal domain-containing protein</fullName>
    </recommendedName>
</protein>
<gene>
    <name evidence="2" type="ORF">GFK26_11150</name>
</gene>
<dbReference type="RefSeq" id="WP_153282016.1">
    <property type="nucleotide sequence ID" value="NZ_CP045644.1"/>
</dbReference>
<reference evidence="2 3" key="1">
    <citation type="submission" date="2019-10" db="EMBL/GenBank/DDBJ databases">
        <title>Complete genome sequence of Variovorax paradoxus 5C-2.</title>
        <authorList>
            <person name="Gogoleva N.E."/>
            <person name="Balkin A.S."/>
        </authorList>
    </citation>
    <scope>NUCLEOTIDE SEQUENCE [LARGE SCALE GENOMIC DNA]</scope>
    <source>
        <strain evidence="2 3">5C-2</strain>
    </source>
</reference>
<accession>A0A5Q0M1I0</accession>
<sequence length="167" mass="18655">MSSLTWNDLFVDAEKLDFNRLLLEWPGMVTGQIRPIGASVFGDMFFELRTGEVEKLDVLEGGVHRVAESFQHFTGMMNSLEWQEQNLLSQGVALLKERGVLRGPSQFYGFAPHPAFTGKIDWSKVMPLDAVVWNSICAQSLGAAPMPEAQPATTPQPKSPWWKFGKT</sequence>
<proteinExistence type="predicted"/>
<evidence type="ECO:0000256" key="1">
    <source>
        <dbReference type="SAM" id="MobiDB-lite"/>
    </source>
</evidence>
<feature type="region of interest" description="Disordered" evidence="1">
    <location>
        <begin position="145"/>
        <end position="167"/>
    </location>
</feature>
<evidence type="ECO:0000313" key="3">
    <source>
        <dbReference type="Proteomes" id="UP000326780"/>
    </source>
</evidence>